<keyword evidence="2" id="KW-1185">Reference proteome</keyword>
<evidence type="ECO:0000313" key="2">
    <source>
        <dbReference type="Proteomes" id="UP000789920"/>
    </source>
</evidence>
<gene>
    <name evidence="1" type="ORF">RPERSI_LOCUS23839</name>
</gene>
<reference evidence="1" key="1">
    <citation type="submission" date="2021-06" db="EMBL/GenBank/DDBJ databases">
        <authorList>
            <person name="Kallberg Y."/>
            <person name="Tangrot J."/>
            <person name="Rosling A."/>
        </authorList>
    </citation>
    <scope>NUCLEOTIDE SEQUENCE</scope>
    <source>
        <strain evidence="1">MA461A</strain>
    </source>
</reference>
<evidence type="ECO:0000313" key="1">
    <source>
        <dbReference type="EMBL" id="CAG8813769.1"/>
    </source>
</evidence>
<protein>
    <submittedName>
        <fullName evidence="1">32544_t:CDS:1</fullName>
    </submittedName>
</protein>
<name>A0ACA9RVQ1_9GLOM</name>
<sequence length="57" mass="6395">EDTIQGGNLNQSLSIDLLCWILRVMPDISRATVLTSTRALNAAFYVICRQTIFTLTH</sequence>
<comment type="caution">
    <text evidence="1">The sequence shown here is derived from an EMBL/GenBank/DDBJ whole genome shotgun (WGS) entry which is preliminary data.</text>
</comment>
<accession>A0ACA9RVQ1</accession>
<feature type="non-terminal residue" evidence="1">
    <location>
        <position position="1"/>
    </location>
</feature>
<proteinExistence type="predicted"/>
<organism evidence="1 2">
    <name type="scientific">Racocetra persica</name>
    <dbReference type="NCBI Taxonomy" id="160502"/>
    <lineage>
        <taxon>Eukaryota</taxon>
        <taxon>Fungi</taxon>
        <taxon>Fungi incertae sedis</taxon>
        <taxon>Mucoromycota</taxon>
        <taxon>Glomeromycotina</taxon>
        <taxon>Glomeromycetes</taxon>
        <taxon>Diversisporales</taxon>
        <taxon>Gigasporaceae</taxon>
        <taxon>Racocetra</taxon>
    </lineage>
</organism>
<dbReference type="EMBL" id="CAJVQC010075334">
    <property type="protein sequence ID" value="CAG8813769.1"/>
    <property type="molecule type" value="Genomic_DNA"/>
</dbReference>
<dbReference type="Proteomes" id="UP000789920">
    <property type="component" value="Unassembled WGS sequence"/>
</dbReference>